<reference evidence="1" key="1">
    <citation type="submission" date="2021-01" db="EMBL/GenBank/DDBJ databases">
        <title>Chromosome-level genome assembly of a human fungal pathogen reveals clustering of transcriptionally co-regulated genes.</title>
        <authorList>
            <person name="Voorhies M."/>
            <person name="Cohen S."/>
            <person name="Shea T.P."/>
            <person name="Petrus S."/>
            <person name="Munoz J.F."/>
            <person name="Poplawski S."/>
            <person name="Goldman W.E."/>
            <person name="Michael T."/>
            <person name="Cuomo C.A."/>
            <person name="Sil A."/>
            <person name="Beyhan S."/>
        </authorList>
    </citation>
    <scope>NUCLEOTIDE SEQUENCE</scope>
    <source>
        <strain evidence="1">H88</strain>
    </source>
</reference>
<sequence>MNPNVEVEKREGNKKVKREQENEITRALGRMNLILTIYIMQHMGSPSFLSPAEKTCTVQDDIPDKLTHIPESP</sequence>
<dbReference type="Proteomes" id="UP000663419">
    <property type="component" value="Chromosome 1"/>
</dbReference>
<evidence type="ECO:0000313" key="1">
    <source>
        <dbReference type="EMBL" id="QSS49963.1"/>
    </source>
</evidence>
<organism evidence="1 2">
    <name type="scientific">Ajellomyces capsulatus (strain H88)</name>
    <name type="common">Darling's disease fungus</name>
    <name type="synonym">Histoplasma capsulatum</name>
    <dbReference type="NCBI Taxonomy" id="544711"/>
    <lineage>
        <taxon>Eukaryota</taxon>
        <taxon>Fungi</taxon>
        <taxon>Dikarya</taxon>
        <taxon>Ascomycota</taxon>
        <taxon>Pezizomycotina</taxon>
        <taxon>Eurotiomycetes</taxon>
        <taxon>Eurotiomycetidae</taxon>
        <taxon>Onygenales</taxon>
        <taxon>Ajellomycetaceae</taxon>
        <taxon>Histoplasma</taxon>
    </lineage>
</organism>
<gene>
    <name evidence="1" type="ORF">I7I53_10491</name>
</gene>
<dbReference type="AlphaFoldDB" id="A0A8A1LBB3"/>
<accession>A0A8A1LBB3</accession>
<protein>
    <submittedName>
        <fullName evidence="1">Uncharacterized protein</fullName>
    </submittedName>
</protein>
<evidence type="ECO:0000313" key="2">
    <source>
        <dbReference type="Proteomes" id="UP000663419"/>
    </source>
</evidence>
<dbReference type="VEuPathDB" id="FungiDB:I7I53_10491"/>
<name>A0A8A1LBB3_AJEC8</name>
<dbReference type="EMBL" id="CP069102">
    <property type="protein sequence ID" value="QSS49963.1"/>
    <property type="molecule type" value="Genomic_DNA"/>
</dbReference>
<proteinExistence type="predicted"/>